<evidence type="ECO:0000259" key="3">
    <source>
        <dbReference type="Pfam" id="PF13518"/>
    </source>
</evidence>
<dbReference type="SUPFAM" id="SSF46689">
    <property type="entry name" value="Homeodomain-like"/>
    <property type="match status" value="1"/>
</dbReference>
<dbReference type="KEGG" id="lbt:AYR52_04640"/>
<evidence type="ECO:0000313" key="5">
    <source>
        <dbReference type="EMBL" id="ANK62922.1"/>
    </source>
</evidence>
<feature type="coiled-coil region" evidence="2">
    <location>
        <begin position="136"/>
        <end position="163"/>
    </location>
</feature>
<dbReference type="InterPro" id="IPR052057">
    <property type="entry name" value="IS150/IS1296_orfA-like"/>
</dbReference>
<feature type="domain" description="Insertion element IS150 protein InsJ-like helix-turn-helix" evidence="3">
    <location>
        <begin position="8"/>
        <end position="57"/>
    </location>
</feature>
<feature type="domain" description="Insertion element IS150 protein InsJ-like helix-turn-helix" evidence="3">
    <location>
        <begin position="65"/>
        <end position="117"/>
    </location>
</feature>
<reference evidence="4 6" key="1">
    <citation type="submission" date="2016-03" db="EMBL/GenBank/DDBJ databases">
        <title>Pediococcus and Lactobacillus from brewery environment - whole genome sequencing and assembly.</title>
        <authorList>
            <person name="Behr J."/>
            <person name="Geissler A.J."/>
            <person name="Vogel R.F."/>
        </authorList>
    </citation>
    <scope>NUCLEOTIDE SEQUENCE [LARGE SCALE GENOMIC DNA]</scope>
    <source>
        <strain evidence="4 6">TMW 1.1989</strain>
    </source>
</reference>
<dbReference type="InterPro" id="IPR010921">
    <property type="entry name" value="Trp_repressor/repl_initiator"/>
</dbReference>
<sequence length="178" mass="20809">MSKFNFDFKVKVVTEYLSGQAAFSLARKYEIGNRTTISIWVQRFERFGIKGLQPKARDLEYTSQFKVDVLNWKKQNQASLPVTALHFNLSSPSTIWQWEKRFEALGIEGLERKRGNSKNMVKHKNKNVKPVVQKDSLTTKETLKQLQKENQMLKIENEYLKKLEALAQKKSAQRKSQK</sequence>
<dbReference type="AlphaFoldDB" id="A0A192GYI1"/>
<dbReference type="Proteomes" id="UP000078582">
    <property type="component" value="Chromosome"/>
</dbReference>
<dbReference type="EMBL" id="CP014873">
    <property type="protein sequence ID" value="ANK62922.1"/>
    <property type="molecule type" value="Genomic_DNA"/>
</dbReference>
<dbReference type="GeneID" id="77610027"/>
<comment type="similarity">
    <text evidence="1">Belongs to the IS150/IS1296 orfA family.</text>
</comment>
<dbReference type="Gene3D" id="1.10.10.10">
    <property type="entry name" value="Winged helix-like DNA-binding domain superfamily/Winged helix DNA-binding domain"/>
    <property type="match status" value="2"/>
</dbReference>
<dbReference type="Pfam" id="PF13518">
    <property type="entry name" value="HTH_28"/>
    <property type="match status" value="2"/>
</dbReference>
<evidence type="ECO:0000256" key="2">
    <source>
        <dbReference type="SAM" id="Coils"/>
    </source>
</evidence>
<dbReference type="GO" id="GO:0043565">
    <property type="term" value="F:sequence-specific DNA binding"/>
    <property type="evidence" value="ECO:0007669"/>
    <property type="project" value="InterPro"/>
</dbReference>
<proteinExistence type="inferred from homology"/>
<dbReference type="EMBL" id="CP014873">
    <property type="protein sequence ID" value="ANK61579.1"/>
    <property type="molecule type" value="Genomic_DNA"/>
</dbReference>
<protein>
    <submittedName>
        <fullName evidence="4">Transposase</fullName>
    </submittedName>
</protein>
<dbReference type="InterPro" id="IPR055247">
    <property type="entry name" value="InsJ-like_HTH"/>
</dbReference>
<dbReference type="RefSeq" id="WP_068224266.1">
    <property type="nucleotide sequence ID" value="NZ_CP014623.1"/>
</dbReference>
<dbReference type="PANTHER" id="PTHR33795:SF1">
    <property type="entry name" value="INSERTION ELEMENT IS150 PROTEIN INSJ"/>
    <property type="match status" value="1"/>
</dbReference>
<accession>A0A192GYI1</accession>
<organism evidence="4 6">
    <name type="scientific">Loigolactobacillus backii</name>
    <dbReference type="NCBI Taxonomy" id="375175"/>
    <lineage>
        <taxon>Bacteria</taxon>
        <taxon>Bacillati</taxon>
        <taxon>Bacillota</taxon>
        <taxon>Bacilli</taxon>
        <taxon>Lactobacillales</taxon>
        <taxon>Lactobacillaceae</taxon>
        <taxon>Loigolactobacillus</taxon>
    </lineage>
</organism>
<dbReference type="InterPro" id="IPR036388">
    <property type="entry name" value="WH-like_DNA-bd_sf"/>
</dbReference>
<keyword evidence="2" id="KW-0175">Coiled coil</keyword>
<dbReference type="InterPro" id="IPR009057">
    <property type="entry name" value="Homeodomain-like_sf"/>
</dbReference>
<dbReference type="STRING" id="375175.AYR53_01660"/>
<evidence type="ECO:0000256" key="1">
    <source>
        <dbReference type="ARBA" id="ARBA00038232"/>
    </source>
</evidence>
<evidence type="ECO:0000313" key="4">
    <source>
        <dbReference type="EMBL" id="ANK61579.1"/>
    </source>
</evidence>
<dbReference type="KEGG" id="lbt:AYR52_11650"/>
<name>A0A192GYI1_9LACO</name>
<dbReference type="PANTHER" id="PTHR33795">
    <property type="entry name" value="INSERTION ELEMENT IS150 PROTEIN INSJ"/>
    <property type="match status" value="1"/>
</dbReference>
<keyword evidence="6" id="KW-1185">Reference proteome</keyword>
<evidence type="ECO:0000313" key="6">
    <source>
        <dbReference type="Proteomes" id="UP000078582"/>
    </source>
</evidence>
<dbReference type="KEGG" id="lbt:AYR52_04205"/>
<dbReference type="SUPFAM" id="SSF48295">
    <property type="entry name" value="TrpR-like"/>
    <property type="match status" value="1"/>
</dbReference>
<gene>
    <name evidence="4" type="ORF">AYR53_01660</name>
    <name evidence="5" type="ORF">AYR53_09200</name>
</gene>